<dbReference type="SUPFAM" id="SSF53474">
    <property type="entry name" value="alpha/beta-Hydrolases"/>
    <property type="match status" value="1"/>
</dbReference>
<proteinExistence type="predicted"/>
<evidence type="ECO:0000313" key="4">
    <source>
        <dbReference type="Proteomes" id="UP000192596"/>
    </source>
</evidence>
<dbReference type="Pfam" id="PF12697">
    <property type="entry name" value="Abhydrolase_6"/>
    <property type="match status" value="1"/>
</dbReference>
<dbReference type="Proteomes" id="UP000192596">
    <property type="component" value="Unassembled WGS sequence"/>
</dbReference>
<name>A0A1V8S921_9PEZI</name>
<gene>
    <name evidence="3" type="ORF">B0A48_18369</name>
</gene>
<protein>
    <recommendedName>
        <fullName evidence="2">AB hydrolase-1 domain-containing protein</fullName>
    </recommendedName>
</protein>
<evidence type="ECO:0000256" key="1">
    <source>
        <dbReference type="SAM" id="MobiDB-lite"/>
    </source>
</evidence>
<accession>A0A1V8S921</accession>
<keyword evidence="4" id="KW-1185">Reference proteome</keyword>
<feature type="domain" description="AB hydrolase-1" evidence="2">
    <location>
        <begin position="42"/>
        <end position="199"/>
    </location>
</feature>
<dbReference type="OrthoDB" id="5086500at2759"/>
<dbReference type="EMBL" id="NAJO01000092">
    <property type="protein sequence ID" value="OQN95497.1"/>
    <property type="molecule type" value="Genomic_DNA"/>
</dbReference>
<comment type="caution">
    <text evidence="3">The sequence shown here is derived from an EMBL/GenBank/DDBJ whole genome shotgun (WGS) entry which is preliminary data.</text>
</comment>
<sequence length="399" mass="44353">MATNDDTMTPIEKPQKALSYSAAARDRPANMNTKGAAASTSIVFVHGLGSNPDTTWTATLPGSRPIAWIEDILPYDLPRGIRPSIRIWYYNYDSYWKRNALRTRLKHTGDDFRSRLKGLTRAAHKDGSGRSLVLVGHSYGGLVIKQVIAFDRNVAEDEPDLLGVVKGIIYLGCPHRGVRSAWVTKALARSWILLGSNAAVFDELQYGNANLQDLHDVYLSATRGRNIRMTNFYEERQTAYLPFYPIYLVPKSEATFDSYSKEIHNLPMPTDHSGLNKFASEYTPGYVNIRDELLEMLDAIQDAGSCAAYVGRFIGPFPPVIQYTPRSQLDTELCSAMSIPSPSYDFAHAVAVLGAGGFGKTQLVANYALEHSSNYNILLWIDAQDERRCGQVSGYVVTH</sequence>
<dbReference type="InterPro" id="IPR052374">
    <property type="entry name" value="SERAC1"/>
</dbReference>
<organism evidence="3 4">
    <name type="scientific">Cryoendolithus antarcticus</name>
    <dbReference type="NCBI Taxonomy" id="1507870"/>
    <lineage>
        <taxon>Eukaryota</taxon>
        <taxon>Fungi</taxon>
        <taxon>Dikarya</taxon>
        <taxon>Ascomycota</taxon>
        <taxon>Pezizomycotina</taxon>
        <taxon>Dothideomycetes</taxon>
        <taxon>Dothideomycetidae</taxon>
        <taxon>Cladosporiales</taxon>
        <taxon>Cladosporiaceae</taxon>
        <taxon>Cryoendolithus</taxon>
    </lineage>
</organism>
<evidence type="ECO:0000313" key="3">
    <source>
        <dbReference type="EMBL" id="OQN95497.1"/>
    </source>
</evidence>
<dbReference type="AlphaFoldDB" id="A0A1V8S921"/>
<dbReference type="PANTHER" id="PTHR48182:SF3">
    <property type="entry name" value="DUF676 DOMAIN-CONTAINING PROTEIN"/>
    <property type="match status" value="1"/>
</dbReference>
<dbReference type="InterPro" id="IPR029058">
    <property type="entry name" value="AB_hydrolase_fold"/>
</dbReference>
<dbReference type="PANTHER" id="PTHR48182">
    <property type="entry name" value="PROTEIN SERAC1"/>
    <property type="match status" value="1"/>
</dbReference>
<dbReference type="Gene3D" id="3.40.50.1820">
    <property type="entry name" value="alpha/beta hydrolase"/>
    <property type="match status" value="1"/>
</dbReference>
<dbReference type="InterPro" id="IPR000073">
    <property type="entry name" value="AB_hydrolase_1"/>
</dbReference>
<dbReference type="InParanoid" id="A0A1V8S921"/>
<evidence type="ECO:0000259" key="2">
    <source>
        <dbReference type="Pfam" id="PF12697"/>
    </source>
</evidence>
<feature type="region of interest" description="Disordered" evidence="1">
    <location>
        <begin position="1"/>
        <end position="20"/>
    </location>
</feature>
<reference evidence="4" key="1">
    <citation type="submission" date="2017-03" db="EMBL/GenBank/DDBJ databases">
        <title>Genomes of endolithic fungi from Antarctica.</title>
        <authorList>
            <person name="Coleine C."/>
            <person name="Masonjones S."/>
            <person name="Stajich J.E."/>
        </authorList>
    </citation>
    <scope>NUCLEOTIDE SEQUENCE [LARGE SCALE GENOMIC DNA]</scope>
    <source>
        <strain evidence="4">CCFEE 5527</strain>
    </source>
</reference>